<name>A0A7W9LPC5_9ACTN</name>
<keyword evidence="3" id="KW-1185">Reference proteome</keyword>
<evidence type="ECO:0000313" key="3">
    <source>
        <dbReference type="Proteomes" id="UP000542813"/>
    </source>
</evidence>
<proteinExistence type="predicted"/>
<protein>
    <recommendedName>
        <fullName evidence="1">AbiEi antitoxin N-terminal domain-containing protein</fullName>
    </recommendedName>
</protein>
<sequence length="335" mass="36743">MGLAQPRLAAQAEQVSDLDRQAAVQLGVVSRAQALAAGMTADALRWLLRTGRWQRVHAGVYATFTGPLQFEARVWAAILRAGTGAVACHRTAAYLDGLCDDPGPVIHVTVPAGRYVEAGIDGVRVHLSRRLALTRHPVKTPPRTRVEATVLDLVDAAPNPGEAEGWVTAACQRRLTTPRRLALALRQRKRIRRRSMVEAMLSDVADGAQSALELHHLRRVERAHGLPAGCRQRRVEGRRVTWVDVDYSEYQVRVELDGRVGHTGEGRFRDRRRDNRATVDGHVTLRYGHADVFGDPCGVATEQARVLSARGWTGTIRTCRPGCPAAIQDRPGSLA</sequence>
<dbReference type="EMBL" id="JACHMM010000001">
    <property type="protein sequence ID" value="MBB5791230.1"/>
    <property type="molecule type" value="Genomic_DNA"/>
</dbReference>
<evidence type="ECO:0000259" key="1">
    <source>
        <dbReference type="Pfam" id="PF13338"/>
    </source>
</evidence>
<dbReference type="RefSeq" id="WP_184827837.1">
    <property type="nucleotide sequence ID" value="NZ_JACHMM010000001.1"/>
</dbReference>
<accession>A0A7W9LPC5</accession>
<gene>
    <name evidence="2" type="ORF">HD601_005805</name>
</gene>
<dbReference type="Pfam" id="PF13338">
    <property type="entry name" value="AbiEi_4"/>
    <property type="match status" value="1"/>
</dbReference>
<feature type="domain" description="AbiEi antitoxin N-terminal" evidence="1">
    <location>
        <begin position="25"/>
        <end position="62"/>
    </location>
</feature>
<organism evidence="2 3">
    <name type="scientific">Jiangella mangrovi</name>
    <dbReference type="NCBI Taxonomy" id="1524084"/>
    <lineage>
        <taxon>Bacteria</taxon>
        <taxon>Bacillati</taxon>
        <taxon>Actinomycetota</taxon>
        <taxon>Actinomycetes</taxon>
        <taxon>Jiangellales</taxon>
        <taxon>Jiangellaceae</taxon>
        <taxon>Jiangella</taxon>
    </lineage>
</organism>
<reference evidence="2 3" key="1">
    <citation type="submission" date="2020-08" db="EMBL/GenBank/DDBJ databases">
        <title>Sequencing the genomes of 1000 actinobacteria strains.</title>
        <authorList>
            <person name="Klenk H.-P."/>
        </authorList>
    </citation>
    <scope>NUCLEOTIDE SEQUENCE [LARGE SCALE GENOMIC DNA]</scope>
    <source>
        <strain evidence="2 3">DSM 102122</strain>
    </source>
</reference>
<dbReference type="InterPro" id="IPR025159">
    <property type="entry name" value="AbiEi_N"/>
</dbReference>
<evidence type="ECO:0000313" key="2">
    <source>
        <dbReference type="EMBL" id="MBB5791230.1"/>
    </source>
</evidence>
<dbReference type="Proteomes" id="UP000542813">
    <property type="component" value="Unassembled WGS sequence"/>
</dbReference>
<dbReference type="AlphaFoldDB" id="A0A7W9LPC5"/>
<comment type="caution">
    <text evidence="2">The sequence shown here is derived from an EMBL/GenBank/DDBJ whole genome shotgun (WGS) entry which is preliminary data.</text>
</comment>